<feature type="region of interest" description="Disordered" evidence="1">
    <location>
        <begin position="102"/>
        <end position="122"/>
    </location>
</feature>
<feature type="domain" description="DUF4253" evidence="2">
    <location>
        <begin position="150"/>
        <end position="258"/>
    </location>
</feature>
<evidence type="ECO:0000313" key="4">
    <source>
        <dbReference type="Proteomes" id="UP000521922"/>
    </source>
</evidence>
<accession>A0A7Y9DMD4</accession>
<sequence>MPRLPPPDLLAAVPDLPPGRLVAPAGMPGAGPVLWVGEAPAAPGDWARHAGRHPVTGLWPVLLEGLDRDDLERPWLVGEFSGPADVVPVDVEAFLAGQHAGALEGDEEHPDGPGPAWPGLSPALPAVEDPLAAAARFADELVTRSGHHHLGLVAADRGADVLAAIGWFGAVNSDVAPATLSAVLRSWEDRFGVRVVALGFDTLHVSVAAPPASLPQALPVTAEHLAFCPGEVTQLGPGGVREHAAALVGHRAWGFWWD</sequence>
<organism evidence="3 4">
    <name type="scientific">Kineococcus aurantiacus</name>
    <dbReference type="NCBI Taxonomy" id="37633"/>
    <lineage>
        <taxon>Bacteria</taxon>
        <taxon>Bacillati</taxon>
        <taxon>Actinomycetota</taxon>
        <taxon>Actinomycetes</taxon>
        <taxon>Kineosporiales</taxon>
        <taxon>Kineosporiaceae</taxon>
        <taxon>Kineococcus</taxon>
    </lineage>
</organism>
<comment type="caution">
    <text evidence="3">The sequence shown here is derived from an EMBL/GenBank/DDBJ whole genome shotgun (WGS) entry which is preliminary data.</text>
</comment>
<protein>
    <recommendedName>
        <fullName evidence="2">DUF4253 domain-containing protein</fullName>
    </recommendedName>
</protein>
<dbReference type="Pfam" id="PF14062">
    <property type="entry name" value="DUF4253"/>
    <property type="match status" value="1"/>
</dbReference>
<dbReference type="Proteomes" id="UP000521922">
    <property type="component" value="Unassembled WGS sequence"/>
</dbReference>
<reference evidence="3 4" key="1">
    <citation type="submission" date="2020-07" db="EMBL/GenBank/DDBJ databases">
        <title>Sequencing the genomes of 1000 actinobacteria strains.</title>
        <authorList>
            <person name="Klenk H.-P."/>
        </authorList>
    </citation>
    <scope>NUCLEOTIDE SEQUENCE [LARGE SCALE GENOMIC DNA]</scope>
    <source>
        <strain evidence="3 4">DSM 7487</strain>
    </source>
</reference>
<dbReference type="EMBL" id="JACCBB010000001">
    <property type="protein sequence ID" value="NYD23277.1"/>
    <property type="molecule type" value="Genomic_DNA"/>
</dbReference>
<evidence type="ECO:0000313" key="3">
    <source>
        <dbReference type="EMBL" id="NYD23277.1"/>
    </source>
</evidence>
<keyword evidence="4" id="KW-1185">Reference proteome</keyword>
<dbReference type="AlphaFoldDB" id="A0A7Y9DMD4"/>
<name>A0A7Y9DMD4_9ACTN</name>
<evidence type="ECO:0000256" key="1">
    <source>
        <dbReference type="SAM" id="MobiDB-lite"/>
    </source>
</evidence>
<proteinExistence type="predicted"/>
<dbReference type="InterPro" id="IPR025349">
    <property type="entry name" value="DUF4253"/>
</dbReference>
<evidence type="ECO:0000259" key="2">
    <source>
        <dbReference type="Pfam" id="PF14062"/>
    </source>
</evidence>
<dbReference type="RefSeq" id="WP_179752887.1">
    <property type="nucleotide sequence ID" value="NZ_BAAAGN010000010.1"/>
</dbReference>
<gene>
    <name evidence="3" type="ORF">BJ968_002817</name>
</gene>